<dbReference type="InterPro" id="IPR027266">
    <property type="entry name" value="TrmE/GcvT-like"/>
</dbReference>
<dbReference type="InterPro" id="IPR029043">
    <property type="entry name" value="GcvT/YgfZ_C"/>
</dbReference>
<sequence>MITSSLTEIAANGEYEEIGGRNVLRTAGDTQEEYRALREGAMFYDCSAYGLFTLRGEGADRFLEKLATKDIQYLNEGNVSECYFLNEEAEIVGSVFILRREDSFVVIAPWEHADPVEKWMKEKSGEEAVEIEQMSDTAAITIEGPESWRAVQELFSADITGIGLRSSDIITWEGEDITVIRVGRTSEYGYVIMASVEKAKEIYRLMREGEWDFPVKEGGLDALELAMLEVHQPNFIRETEEFGDIFELAQQWYIQYDKEDYTGWERLMEKFSNGVKKGAVGFSAAADSELPAGCEVTDGTDTIGRVVYGRYSYKLEKFLGIAVLDNPYAEAGLKLTAKGTNGDEEINTLSGPFIRPLSWDMKME</sequence>
<dbReference type="Gene3D" id="3.30.1360.120">
    <property type="entry name" value="Probable tRNA modification gtpase trme, domain 1"/>
    <property type="match status" value="1"/>
</dbReference>
<dbReference type="InterPro" id="IPR006222">
    <property type="entry name" value="GCVT_N"/>
</dbReference>
<reference evidence="2" key="1">
    <citation type="submission" date="2020-10" db="EMBL/GenBank/DDBJ databases">
        <authorList>
            <person name="Gilroy R."/>
        </authorList>
    </citation>
    <scope>NUCLEOTIDE SEQUENCE</scope>
    <source>
        <strain evidence="2">ChiHcec3-6078</strain>
    </source>
</reference>
<gene>
    <name evidence="2" type="ORF">IAC50_08040</name>
</gene>
<dbReference type="PANTHER" id="PTHR43757:SF2">
    <property type="entry name" value="AMINOMETHYLTRANSFERASE, MITOCHONDRIAL"/>
    <property type="match status" value="1"/>
</dbReference>
<proteinExistence type="predicted"/>
<protein>
    <submittedName>
        <fullName evidence="2">Aminomethyl transferase family protein</fullName>
    </submittedName>
</protein>
<evidence type="ECO:0000313" key="3">
    <source>
        <dbReference type="Proteomes" id="UP000824090"/>
    </source>
</evidence>
<dbReference type="PANTHER" id="PTHR43757">
    <property type="entry name" value="AMINOMETHYLTRANSFERASE"/>
    <property type="match status" value="1"/>
</dbReference>
<dbReference type="EMBL" id="DVMP01000149">
    <property type="protein sequence ID" value="HIU26424.1"/>
    <property type="molecule type" value="Genomic_DNA"/>
</dbReference>
<accession>A0A9D1L671</accession>
<dbReference type="AlphaFoldDB" id="A0A9D1L671"/>
<dbReference type="SUPFAM" id="SSF101790">
    <property type="entry name" value="Aminomethyltransferase beta-barrel domain"/>
    <property type="match status" value="1"/>
</dbReference>
<reference evidence="2" key="2">
    <citation type="journal article" date="2021" name="PeerJ">
        <title>Extensive microbial diversity within the chicken gut microbiome revealed by metagenomics and culture.</title>
        <authorList>
            <person name="Gilroy R."/>
            <person name="Ravi A."/>
            <person name="Getino M."/>
            <person name="Pursley I."/>
            <person name="Horton D.L."/>
            <person name="Alikhan N.F."/>
            <person name="Baker D."/>
            <person name="Gharbi K."/>
            <person name="Hall N."/>
            <person name="Watson M."/>
            <person name="Adriaenssens E.M."/>
            <person name="Foster-Nyarko E."/>
            <person name="Jarju S."/>
            <person name="Secka A."/>
            <person name="Antonio M."/>
            <person name="Oren A."/>
            <person name="Chaudhuri R.R."/>
            <person name="La Ragione R."/>
            <person name="Hildebrand F."/>
            <person name="Pallen M.J."/>
        </authorList>
    </citation>
    <scope>NUCLEOTIDE SEQUENCE</scope>
    <source>
        <strain evidence="2">ChiHcec3-6078</strain>
    </source>
</reference>
<dbReference type="Pfam" id="PF01571">
    <property type="entry name" value="GCV_T"/>
    <property type="match status" value="1"/>
</dbReference>
<dbReference type="GO" id="GO:0016740">
    <property type="term" value="F:transferase activity"/>
    <property type="evidence" value="ECO:0007669"/>
    <property type="project" value="UniProtKB-KW"/>
</dbReference>
<dbReference type="PIRSF" id="PIRSF006487">
    <property type="entry name" value="GcvT"/>
    <property type="match status" value="1"/>
</dbReference>
<dbReference type="SUPFAM" id="SSF103025">
    <property type="entry name" value="Folate-binding domain"/>
    <property type="match status" value="1"/>
</dbReference>
<comment type="caution">
    <text evidence="2">The sequence shown here is derived from an EMBL/GenBank/DDBJ whole genome shotgun (WGS) entry which is preliminary data.</text>
</comment>
<dbReference type="InterPro" id="IPR028896">
    <property type="entry name" value="GcvT/YgfZ/DmdA"/>
</dbReference>
<keyword evidence="2" id="KW-0808">Transferase</keyword>
<evidence type="ECO:0000313" key="2">
    <source>
        <dbReference type="EMBL" id="HIU26424.1"/>
    </source>
</evidence>
<feature type="domain" description="GCVT N-terminal" evidence="1">
    <location>
        <begin position="30"/>
        <end position="258"/>
    </location>
</feature>
<evidence type="ECO:0000259" key="1">
    <source>
        <dbReference type="Pfam" id="PF01571"/>
    </source>
</evidence>
<dbReference type="Proteomes" id="UP000824090">
    <property type="component" value="Unassembled WGS sequence"/>
</dbReference>
<name>A0A9D1L671_9FIRM</name>
<organism evidence="2 3">
    <name type="scientific">Candidatus Allocopromorpha excrementigallinarum</name>
    <dbReference type="NCBI Taxonomy" id="2840742"/>
    <lineage>
        <taxon>Bacteria</taxon>
        <taxon>Bacillati</taxon>
        <taxon>Bacillota</taxon>
        <taxon>Clostridia</taxon>
        <taxon>Eubacteriales</taxon>
        <taxon>Eubacteriaceae</taxon>
        <taxon>Eubacteriaceae incertae sedis</taxon>
        <taxon>Candidatus Allocopromorpha</taxon>
    </lineage>
</organism>